<feature type="region of interest" description="Disordered" evidence="1">
    <location>
        <begin position="611"/>
        <end position="669"/>
    </location>
</feature>
<accession>A0A1V2EUU6</accession>
<dbReference type="GO" id="GO:0015074">
    <property type="term" value="P:DNA integration"/>
    <property type="evidence" value="ECO:0007669"/>
    <property type="project" value="InterPro"/>
</dbReference>
<dbReference type="InterPro" id="IPR001584">
    <property type="entry name" value="Integrase_cat-core"/>
</dbReference>
<sequence>MPADGKPSAIHGVTKASPEDLEEGRRALIYVKAIHECGLYGTRNRAGEWKSCIADTWKRHGQNWTRLRGRRMGNPVPAPSLKTVQRLVVKGGTNPTLEKLTPRHRAKGNRDRRYDEDFLEFIIAKVDEQYLQRPAINIYDFKAWLAVETKKENVKRAAIGLSAFPEAGVTAIENCVAEFDQEEVVRRRYGEQSAFITYGSAEAQKAPQAPLDRAEFDATVTDLFVVDDETMLPLGRATFVGGKDRCTGMPLSWTTTFEKPSILALSQSLRNAVLSKDYVEELNETAGWTIRHKCETFGVPKTLVLDRGLENLAESIAMMATKLGINRILIMARKKPWLKGAIERMIRTMSESVLHIAPGTTFHNALMKMGYDPKRDTVVTVSALDHALHKFFIDIYPRGGERTHNNKRRIDVWRDLTRKFPVRSVGDVQRVNHLFGRTETAVPGRHGINYENMQFFSKRLLAERKSAKFQKALDRQGGVIQFHVDPANLGVIHVVLPHLDETIRVPVAPKWQDYANGLSLWHHRRIREFARESSRSANEADSLTECKAELIAMMREQMQGRRGTVRAAQTVARMEGVNRIARAGSDASTAVPGSDAHTRQEEAKVAEKAKKAVAKAAAKPAPRQNRRRRGDPRGKTSINLTATKTVDTSAPGVLDTDGAAPTRKKGYRA</sequence>
<dbReference type="AlphaFoldDB" id="A0A1V2EUU6"/>
<feature type="compositionally biased region" description="Low complexity" evidence="1">
    <location>
        <begin position="614"/>
        <end position="623"/>
    </location>
</feature>
<comment type="caution">
    <text evidence="3">The sequence shown here is derived from an EMBL/GenBank/DDBJ whole genome shotgun (WGS) entry which is preliminary data.</text>
</comment>
<proteinExistence type="predicted"/>
<dbReference type="PROSITE" id="PS50994">
    <property type="entry name" value="INTEGRASE"/>
    <property type="match status" value="1"/>
</dbReference>
<dbReference type="RefSeq" id="WP_144036170.1">
    <property type="nucleotide sequence ID" value="NZ_MPSB01000005.1"/>
</dbReference>
<dbReference type="InterPro" id="IPR012337">
    <property type="entry name" value="RNaseH-like_sf"/>
</dbReference>
<reference evidence="3 4" key="1">
    <citation type="submission" date="2016-11" db="EMBL/GenBank/DDBJ databases">
        <title>Genome sequence of Sphingomonas jeddahensis G39.</title>
        <authorList>
            <person name="Poehlein A."/>
            <person name="Wuebbeler J.H."/>
            <person name="Steinbuechel A."/>
            <person name="Daniel R."/>
        </authorList>
    </citation>
    <scope>NUCLEOTIDE SEQUENCE [LARGE SCALE GENOMIC DNA]</scope>
    <source>
        <strain evidence="3 4">G39</strain>
    </source>
</reference>
<dbReference type="GO" id="GO:0003676">
    <property type="term" value="F:nucleic acid binding"/>
    <property type="evidence" value="ECO:0007669"/>
    <property type="project" value="InterPro"/>
</dbReference>
<dbReference type="EMBL" id="MPSB01000005">
    <property type="protein sequence ID" value="ONF96267.1"/>
    <property type="molecule type" value="Genomic_DNA"/>
</dbReference>
<dbReference type="Proteomes" id="UP000188729">
    <property type="component" value="Unassembled WGS sequence"/>
</dbReference>
<dbReference type="Gene3D" id="3.30.420.10">
    <property type="entry name" value="Ribonuclease H-like superfamily/Ribonuclease H"/>
    <property type="match status" value="1"/>
</dbReference>
<dbReference type="STRING" id="1915074.SPHI_14960"/>
<gene>
    <name evidence="3" type="ORF">SPHI_14960</name>
</gene>
<evidence type="ECO:0000256" key="1">
    <source>
        <dbReference type="SAM" id="MobiDB-lite"/>
    </source>
</evidence>
<evidence type="ECO:0000313" key="4">
    <source>
        <dbReference type="Proteomes" id="UP000188729"/>
    </source>
</evidence>
<name>A0A1V2EUU6_9SPHN</name>
<dbReference type="SUPFAM" id="SSF53098">
    <property type="entry name" value="Ribonuclease H-like"/>
    <property type="match status" value="1"/>
</dbReference>
<keyword evidence="4" id="KW-1185">Reference proteome</keyword>
<protein>
    <recommendedName>
        <fullName evidence="2">Integrase catalytic domain-containing protein</fullName>
    </recommendedName>
</protein>
<evidence type="ECO:0000259" key="2">
    <source>
        <dbReference type="PROSITE" id="PS50994"/>
    </source>
</evidence>
<dbReference type="InterPro" id="IPR036397">
    <property type="entry name" value="RNaseH_sf"/>
</dbReference>
<organism evidence="3 4">
    <name type="scientific">Sphingomonas jeddahensis</name>
    <dbReference type="NCBI Taxonomy" id="1915074"/>
    <lineage>
        <taxon>Bacteria</taxon>
        <taxon>Pseudomonadati</taxon>
        <taxon>Pseudomonadota</taxon>
        <taxon>Alphaproteobacteria</taxon>
        <taxon>Sphingomonadales</taxon>
        <taxon>Sphingomonadaceae</taxon>
        <taxon>Sphingomonas</taxon>
    </lineage>
</organism>
<evidence type="ECO:0000313" key="3">
    <source>
        <dbReference type="EMBL" id="ONF96267.1"/>
    </source>
</evidence>
<feature type="domain" description="Integrase catalytic" evidence="2">
    <location>
        <begin position="206"/>
        <end position="353"/>
    </location>
</feature>
<dbReference type="OrthoDB" id="5287589at2"/>
<feature type="compositionally biased region" description="Polar residues" evidence="1">
    <location>
        <begin position="636"/>
        <end position="648"/>
    </location>
</feature>